<feature type="transmembrane region" description="Helical" evidence="1">
    <location>
        <begin position="332"/>
        <end position="351"/>
    </location>
</feature>
<comment type="caution">
    <text evidence="3">The sequence shown here is derived from an EMBL/GenBank/DDBJ whole genome shotgun (WGS) entry which is preliminary data.</text>
</comment>
<evidence type="ECO:0000313" key="4">
    <source>
        <dbReference type="Proteomes" id="UP001499951"/>
    </source>
</evidence>
<sequence>MKAHYEVLDGLRGTAAISVVIFHIFELITPDWAHNPFPHGYLAVDFFYALSGFVLGYAYDNRLSPLTPETERLGFWGFIKRRLIRLHPLVPVAVTLGLICYLNDPNIGTTQHIGVGVSFGAIALAYVLTLFLLPSPTLPNHWDETHCIDAPTWTLFWEYIANLFYVVWLHRVGKGMHRALLGLSAVALIVTAFLLAGRHSLGWGWGYELLWVAPVRLAYPFLAGLLVYRMGWKIRLPVPYLTASVLVLAVLAVPVLPGVWNTLLEAAMIIAVFPVILMVGASIRDVKGPLGPLCRFTGELSYPLYILHYPFVFLFGHWAWATHPADPLKYGAAAGVFVFVIVLATVLLYAYDKPVRAWLGRRYASR</sequence>
<feature type="transmembrane region" description="Helical" evidence="1">
    <location>
        <begin position="304"/>
        <end position="320"/>
    </location>
</feature>
<feature type="transmembrane region" description="Helical" evidence="1">
    <location>
        <begin position="153"/>
        <end position="172"/>
    </location>
</feature>
<dbReference type="RefSeq" id="WP_166930446.1">
    <property type="nucleotide sequence ID" value="NZ_BAAADD010000001.1"/>
</dbReference>
<keyword evidence="3" id="KW-0012">Acyltransferase</keyword>
<dbReference type="EMBL" id="BAAADD010000001">
    <property type="protein sequence ID" value="GAA0556650.1"/>
    <property type="molecule type" value="Genomic_DNA"/>
</dbReference>
<dbReference type="Pfam" id="PF01757">
    <property type="entry name" value="Acyl_transf_3"/>
    <property type="match status" value="1"/>
</dbReference>
<keyword evidence="1" id="KW-1133">Transmembrane helix</keyword>
<feature type="transmembrane region" description="Helical" evidence="1">
    <location>
        <begin position="41"/>
        <end position="59"/>
    </location>
</feature>
<evidence type="ECO:0000259" key="2">
    <source>
        <dbReference type="Pfam" id="PF01757"/>
    </source>
</evidence>
<dbReference type="PANTHER" id="PTHR23028:SF134">
    <property type="entry name" value="PUTATIVE (AFU_ORTHOLOGUE AFUA_4G08520)-RELATED"/>
    <property type="match status" value="1"/>
</dbReference>
<evidence type="ECO:0000313" key="3">
    <source>
        <dbReference type="EMBL" id="GAA0556650.1"/>
    </source>
</evidence>
<protein>
    <submittedName>
        <fullName evidence="3">Acyltransferase</fullName>
    </submittedName>
</protein>
<dbReference type="GO" id="GO:0016746">
    <property type="term" value="F:acyltransferase activity"/>
    <property type="evidence" value="ECO:0007669"/>
    <property type="project" value="UniProtKB-KW"/>
</dbReference>
<dbReference type="Proteomes" id="UP001499951">
    <property type="component" value="Unassembled WGS sequence"/>
</dbReference>
<evidence type="ECO:0000256" key="1">
    <source>
        <dbReference type="SAM" id="Phobius"/>
    </source>
</evidence>
<name>A0ABN1E0G4_9PROT</name>
<feature type="transmembrane region" description="Helical" evidence="1">
    <location>
        <begin position="209"/>
        <end position="228"/>
    </location>
</feature>
<feature type="transmembrane region" description="Helical" evidence="1">
    <location>
        <begin position="83"/>
        <end position="101"/>
    </location>
</feature>
<dbReference type="PANTHER" id="PTHR23028">
    <property type="entry name" value="ACETYLTRANSFERASE"/>
    <property type="match status" value="1"/>
</dbReference>
<feature type="transmembrane region" description="Helical" evidence="1">
    <location>
        <begin position="266"/>
        <end position="283"/>
    </location>
</feature>
<feature type="transmembrane region" description="Helical" evidence="1">
    <location>
        <begin position="12"/>
        <end position="29"/>
    </location>
</feature>
<keyword evidence="3" id="KW-0808">Transferase</keyword>
<proteinExistence type="predicted"/>
<feature type="domain" description="Acyltransferase 3" evidence="2">
    <location>
        <begin position="8"/>
        <end position="344"/>
    </location>
</feature>
<dbReference type="InterPro" id="IPR002656">
    <property type="entry name" value="Acyl_transf_3_dom"/>
</dbReference>
<keyword evidence="1" id="KW-0472">Membrane</keyword>
<reference evidence="3 4" key="1">
    <citation type="journal article" date="2019" name="Int. J. Syst. Evol. Microbiol.">
        <title>The Global Catalogue of Microorganisms (GCM) 10K type strain sequencing project: providing services to taxonomists for standard genome sequencing and annotation.</title>
        <authorList>
            <consortium name="The Broad Institute Genomics Platform"/>
            <consortium name="The Broad Institute Genome Sequencing Center for Infectious Disease"/>
            <person name="Wu L."/>
            <person name="Ma J."/>
        </authorList>
    </citation>
    <scope>NUCLEOTIDE SEQUENCE [LARGE SCALE GENOMIC DNA]</scope>
    <source>
        <strain evidence="3 4">JCM 15089</strain>
    </source>
</reference>
<keyword evidence="4" id="KW-1185">Reference proteome</keyword>
<dbReference type="InterPro" id="IPR050879">
    <property type="entry name" value="Acyltransferase_3"/>
</dbReference>
<feature type="transmembrane region" description="Helical" evidence="1">
    <location>
        <begin position="179"/>
        <end position="197"/>
    </location>
</feature>
<accession>A0ABN1E0G4</accession>
<keyword evidence="1" id="KW-0812">Transmembrane</keyword>
<feature type="transmembrane region" description="Helical" evidence="1">
    <location>
        <begin position="113"/>
        <end position="133"/>
    </location>
</feature>
<organism evidence="3 4">
    <name type="scientific">Rhizomicrobium electricum</name>
    <dbReference type="NCBI Taxonomy" id="480070"/>
    <lineage>
        <taxon>Bacteria</taxon>
        <taxon>Pseudomonadati</taxon>
        <taxon>Pseudomonadota</taxon>
        <taxon>Alphaproteobacteria</taxon>
        <taxon>Micropepsales</taxon>
        <taxon>Micropepsaceae</taxon>
        <taxon>Rhizomicrobium</taxon>
    </lineage>
</organism>
<feature type="transmembrane region" description="Helical" evidence="1">
    <location>
        <begin position="240"/>
        <end position="260"/>
    </location>
</feature>
<gene>
    <name evidence="3" type="ORF">GCM10008942_01400</name>
</gene>